<dbReference type="EMBL" id="MLFT02000012">
    <property type="protein sequence ID" value="PHT32817.1"/>
    <property type="molecule type" value="Genomic_DNA"/>
</dbReference>
<dbReference type="STRING" id="33114.A0A2G2VIM9"/>
<evidence type="ECO:0000256" key="3">
    <source>
        <dbReference type="ARBA" id="ARBA00008894"/>
    </source>
</evidence>
<keyword evidence="5" id="KW-0433">Leucine-rich repeat</keyword>
<gene>
    <name evidence="14" type="ORF">CQW23_29154</name>
</gene>
<dbReference type="GO" id="GO:0016020">
    <property type="term" value="C:membrane"/>
    <property type="evidence" value="ECO:0007669"/>
    <property type="project" value="UniProtKB-SubCell"/>
</dbReference>
<dbReference type="Gene3D" id="1.10.8.430">
    <property type="entry name" value="Helical domain of apoptotic protease-activating factors"/>
    <property type="match status" value="1"/>
</dbReference>
<dbReference type="InterPro" id="IPR036388">
    <property type="entry name" value="WH-like_DNA-bd_sf"/>
</dbReference>
<keyword evidence="9" id="KW-0067">ATP-binding</keyword>
<evidence type="ECO:0000256" key="2">
    <source>
        <dbReference type="ARBA" id="ARBA00004496"/>
    </source>
</evidence>
<dbReference type="AlphaFoldDB" id="A0A2G2VIM9"/>
<sequence length="264" mass="30359">MKEITLIKNEAAEIHEMNMVGGAVNTVTAHKSSNLVRHKRRNVISIVGMPGLGKTTLAYRLYNDRRYLILVDDLWEADVWDGLIGCFNDANNRSRIIVTTQNLEVSNYTRFHSDPLQFRMFNDDESLELLRKKVFGEESFSPLLKNIGQQIAKKCVQLPLSVILVAGILAEMEKKEECWEQLAKNFFPHIHKDARAIVEQSYQILPYNLKSCLLYFGAFLEDRVIHVSKLTRLWISERFVKSCEGKSLEDIEEGYLKNLMGTTC</sequence>
<comment type="subcellular location">
    <subcellularLocation>
        <location evidence="2">Cytoplasm</location>
    </subcellularLocation>
    <subcellularLocation>
        <location evidence="1">Membrane</location>
        <topology evidence="1">Peripheral membrane protein</topology>
    </subcellularLocation>
</comment>
<dbReference type="Pfam" id="PF00931">
    <property type="entry name" value="NB-ARC"/>
    <property type="match status" value="1"/>
</dbReference>
<feature type="domain" description="NB-ARC" evidence="12">
    <location>
        <begin position="61"/>
        <end position="137"/>
    </location>
</feature>
<dbReference type="SUPFAM" id="SSF52540">
    <property type="entry name" value="P-loop containing nucleoside triphosphate hydrolases"/>
    <property type="match status" value="1"/>
</dbReference>
<reference evidence="15" key="2">
    <citation type="journal article" date="2017" name="J. Anim. Genet.">
        <title>Multiple reference genome sequences of hot pepper reveal the massive evolution of plant disease resistance genes by retroduplication.</title>
        <authorList>
            <person name="Kim S."/>
            <person name="Park J."/>
            <person name="Yeom S.-I."/>
            <person name="Kim Y.-M."/>
            <person name="Seo E."/>
            <person name="Kim K.-T."/>
            <person name="Kim M.-S."/>
            <person name="Lee J.M."/>
            <person name="Cheong K."/>
            <person name="Shin H.-S."/>
            <person name="Kim S.-B."/>
            <person name="Han K."/>
            <person name="Lee J."/>
            <person name="Park M."/>
            <person name="Lee H.-A."/>
            <person name="Lee H.-Y."/>
            <person name="Lee Y."/>
            <person name="Oh S."/>
            <person name="Lee J.H."/>
            <person name="Choi E."/>
            <person name="Choi E."/>
            <person name="Lee S.E."/>
            <person name="Jeon J."/>
            <person name="Kim H."/>
            <person name="Choi G."/>
            <person name="Song H."/>
            <person name="Lee J."/>
            <person name="Lee S.-C."/>
            <person name="Kwon J.-K."/>
            <person name="Lee H.-Y."/>
            <person name="Koo N."/>
            <person name="Hong Y."/>
            <person name="Kim R.W."/>
            <person name="Kang W.-H."/>
            <person name="Huh J.H."/>
            <person name="Kang B.-C."/>
            <person name="Yang T.-J."/>
            <person name="Lee Y.-H."/>
            <person name="Bennetzen J.L."/>
            <person name="Choi D."/>
        </authorList>
    </citation>
    <scope>NUCLEOTIDE SEQUENCE [LARGE SCALE GENOMIC DNA]</scope>
    <source>
        <strain evidence="15">cv. PBC81</strain>
    </source>
</reference>
<evidence type="ECO:0000256" key="9">
    <source>
        <dbReference type="ARBA" id="ARBA00022840"/>
    </source>
</evidence>
<dbReference type="GO" id="GO:0043531">
    <property type="term" value="F:ADP binding"/>
    <property type="evidence" value="ECO:0007669"/>
    <property type="project" value="InterPro"/>
</dbReference>
<dbReference type="InterPro" id="IPR044974">
    <property type="entry name" value="Disease_R_plants"/>
</dbReference>
<dbReference type="Gene3D" id="1.10.10.10">
    <property type="entry name" value="Winged helix-like DNA-binding domain superfamily/Winged helix DNA-binding domain"/>
    <property type="match status" value="1"/>
</dbReference>
<dbReference type="Pfam" id="PF23559">
    <property type="entry name" value="WHD_DRP"/>
    <property type="match status" value="1"/>
</dbReference>
<dbReference type="GO" id="GO:0005524">
    <property type="term" value="F:ATP binding"/>
    <property type="evidence" value="ECO:0007669"/>
    <property type="project" value="UniProtKB-KW"/>
</dbReference>
<dbReference type="InterPro" id="IPR042197">
    <property type="entry name" value="Apaf_helical"/>
</dbReference>
<evidence type="ECO:0000256" key="4">
    <source>
        <dbReference type="ARBA" id="ARBA00022490"/>
    </source>
</evidence>
<evidence type="ECO:0000256" key="1">
    <source>
        <dbReference type="ARBA" id="ARBA00004170"/>
    </source>
</evidence>
<keyword evidence="8" id="KW-0611">Plant defense</keyword>
<feature type="domain" description="Disease resistance protein winged helix" evidence="13">
    <location>
        <begin position="219"/>
        <end position="260"/>
    </location>
</feature>
<evidence type="ECO:0000259" key="12">
    <source>
        <dbReference type="Pfam" id="PF00931"/>
    </source>
</evidence>
<evidence type="ECO:0000259" key="13">
    <source>
        <dbReference type="Pfam" id="PF23559"/>
    </source>
</evidence>
<dbReference type="InterPro" id="IPR002182">
    <property type="entry name" value="NB-ARC"/>
</dbReference>
<dbReference type="GO" id="GO:0005737">
    <property type="term" value="C:cytoplasm"/>
    <property type="evidence" value="ECO:0007669"/>
    <property type="project" value="UniProtKB-SubCell"/>
</dbReference>
<proteinExistence type="inferred from homology"/>
<reference evidence="14 15" key="1">
    <citation type="journal article" date="2017" name="Genome Biol.">
        <title>New reference genome sequences of hot pepper reveal the massive evolution of plant disease-resistance genes by retroduplication.</title>
        <authorList>
            <person name="Kim S."/>
            <person name="Park J."/>
            <person name="Yeom S.I."/>
            <person name="Kim Y.M."/>
            <person name="Seo E."/>
            <person name="Kim K.T."/>
            <person name="Kim M.S."/>
            <person name="Lee J.M."/>
            <person name="Cheong K."/>
            <person name="Shin H.S."/>
            <person name="Kim S.B."/>
            <person name="Han K."/>
            <person name="Lee J."/>
            <person name="Park M."/>
            <person name="Lee H.A."/>
            <person name="Lee H.Y."/>
            <person name="Lee Y."/>
            <person name="Oh S."/>
            <person name="Lee J.H."/>
            <person name="Choi E."/>
            <person name="Choi E."/>
            <person name="Lee S.E."/>
            <person name="Jeon J."/>
            <person name="Kim H."/>
            <person name="Choi G."/>
            <person name="Song H."/>
            <person name="Lee J."/>
            <person name="Lee S.C."/>
            <person name="Kwon J.K."/>
            <person name="Lee H.Y."/>
            <person name="Koo N."/>
            <person name="Hong Y."/>
            <person name="Kim R.W."/>
            <person name="Kang W.H."/>
            <person name="Huh J.H."/>
            <person name="Kang B.C."/>
            <person name="Yang T.J."/>
            <person name="Lee Y.H."/>
            <person name="Bennetzen J.L."/>
            <person name="Choi D."/>
        </authorList>
    </citation>
    <scope>NUCLEOTIDE SEQUENCE [LARGE SCALE GENOMIC DNA]</scope>
    <source>
        <strain evidence="15">cv. PBC81</strain>
    </source>
</reference>
<name>A0A2G2VIM9_CAPBA</name>
<keyword evidence="11" id="KW-0472">Membrane</keyword>
<evidence type="ECO:0000256" key="7">
    <source>
        <dbReference type="ARBA" id="ARBA00022741"/>
    </source>
</evidence>
<keyword evidence="7" id="KW-0547">Nucleotide-binding</keyword>
<dbReference type="InterPro" id="IPR058922">
    <property type="entry name" value="WHD_DRP"/>
</dbReference>
<dbReference type="Proteomes" id="UP000224567">
    <property type="component" value="Unassembled WGS sequence"/>
</dbReference>
<comment type="similarity">
    <text evidence="3">Belongs to the disease resistance NB-LRR family.</text>
</comment>
<evidence type="ECO:0000256" key="6">
    <source>
        <dbReference type="ARBA" id="ARBA00022737"/>
    </source>
</evidence>
<keyword evidence="6" id="KW-0677">Repeat</keyword>
<keyword evidence="15" id="KW-1185">Reference proteome</keyword>
<dbReference type="InterPro" id="IPR027417">
    <property type="entry name" value="P-loop_NTPase"/>
</dbReference>
<dbReference type="OrthoDB" id="1305226at2759"/>
<dbReference type="PANTHER" id="PTHR23155">
    <property type="entry name" value="DISEASE RESISTANCE PROTEIN RP"/>
    <property type="match status" value="1"/>
</dbReference>
<keyword evidence="10" id="KW-0175">Coiled coil</keyword>
<evidence type="ECO:0000313" key="15">
    <source>
        <dbReference type="Proteomes" id="UP000224567"/>
    </source>
</evidence>
<protein>
    <submittedName>
        <fullName evidence="14">Late blight resistance protein-like protein R1C-3</fullName>
    </submittedName>
</protein>
<keyword evidence="4" id="KW-0963">Cytoplasm</keyword>
<dbReference type="PANTHER" id="PTHR23155:SF1152">
    <property type="entry name" value="AAA+ ATPASE DOMAIN-CONTAINING PROTEIN"/>
    <property type="match status" value="1"/>
</dbReference>
<evidence type="ECO:0000313" key="14">
    <source>
        <dbReference type="EMBL" id="PHT32817.1"/>
    </source>
</evidence>
<evidence type="ECO:0000256" key="10">
    <source>
        <dbReference type="ARBA" id="ARBA00023054"/>
    </source>
</evidence>
<organism evidence="14 15">
    <name type="scientific">Capsicum baccatum</name>
    <name type="common">Peruvian pepper</name>
    <dbReference type="NCBI Taxonomy" id="33114"/>
    <lineage>
        <taxon>Eukaryota</taxon>
        <taxon>Viridiplantae</taxon>
        <taxon>Streptophyta</taxon>
        <taxon>Embryophyta</taxon>
        <taxon>Tracheophyta</taxon>
        <taxon>Spermatophyta</taxon>
        <taxon>Magnoliopsida</taxon>
        <taxon>eudicotyledons</taxon>
        <taxon>Gunneridae</taxon>
        <taxon>Pentapetalae</taxon>
        <taxon>asterids</taxon>
        <taxon>lamiids</taxon>
        <taxon>Solanales</taxon>
        <taxon>Solanaceae</taxon>
        <taxon>Solanoideae</taxon>
        <taxon>Capsiceae</taxon>
        <taxon>Capsicum</taxon>
    </lineage>
</organism>
<evidence type="ECO:0000256" key="5">
    <source>
        <dbReference type="ARBA" id="ARBA00022614"/>
    </source>
</evidence>
<evidence type="ECO:0000256" key="11">
    <source>
        <dbReference type="ARBA" id="ARBA00023136"/>
    </source>
</evidence>
<dbReference type="GO" id="GO:0098542">
    <property type="term" value="P:defense response to other organism"/>
    <property type="evidence" value="ECO:0007669"/>
    <property type="project" value="TreeGrafter"/>
</dbReference>
<dbReference type="Gene3D" id="3.40.50.300">
    <property type="entry name" value="P-loop containing nucleotide triphosphate hydrolases"/>
    <property type="match status" value="2"/>
</dbReference>
<comment type="caution">
    <text evidence="14">The sequence shown here is derived from an EMBL/GenBank/DDBJ whole genome shotgun (WGS) entry which is preliminary data.</text>
</comment>
<accession>A0A2G2VIM9</accession>
<evidence type="ECO:0000256" key="8">
    <source>
        <dbReference type="ARBA" id="ARBA00022821"/>
    </source>
</evidence>